<reference evidence="1 2" key="1">
    <citation type="submission" date="2013-03" db="EMBL/GenBank/DDBJ databases">
        <title>The Genome Sequence of Exophiala aquamarina CBS 119918.</title>
        <authorList>
            <consortium name="The Broad Institute Genomics Platform"/>
            <person name="Cuomo C."/>
            <person name="de Hoog S."/>
            <person name="Gorbushina A."/>
            <person name="Walker B."/>
            <person name="Young S.K."/>
            <person name="Zeng Q."/>
            <person name="Gargeya S."/>
            <person name="Fitzgerald M."/>
            <person name="Haas B."/>
            <person name="Abouelleil A."/>
            <person name="Allen A.W."/>
            <person name="Alvarado L."/>
            <person name="Arachchi H.M."/>
            <person name="Berlin A.M."/>
            <person name="Chapman S.B."/>
            <person name="Gainer-Dewar J."/>
            <person name="Goldberg J."/>
            <person name="Griggs A."/>
            <person name="Gujja S."/>
            <person name="Hansen M."/>
            <person name="Howarth C."/>
            <person name="Imamovic A."/>
            <person name="Ireland A."/>
            <person name="Larimer J."/>
            <person name="McCowan C."/>
            <person name="Murphy C."/>
            <person name="Pearson M."/>
            <person name="Poon T.W."/>
            <person name="Priest M."/>
            <person name="Roberts A."/>
            <person name="Saif S."/>
            <person name="Shea T."/>
            <person name="Sisk P."/>
            <person name="Sykes S."/>
            <person name="Wortman J."/>
            <person name="Nusbaum C."/>
            <person name="Birren B."/>
        </authorList>
    </citation>
    <scope>NUCLEOTIDE SEQUENCE [LARGE SCALE GENOMIC DNA]</scope>
    <source>
        <strain evidence="1 2">CBS 119918</strain>
    </source>
</reference>
<organism evidence="1 2">
    <name type="scientific">Exophiala aquamarina CBS 119918</name>
    <dbReference type="NCBI Taxonomy" id="1182545"/>
    <lineage>
        <taxon>Eukaryota</taxon>
        <taxon>Fungi</taxon>
        <taxon>Dikarya</taxon>
        <taxon>Ascomycota</taxon>
        <taxon>Pezizomycotina</taxon>
        <taxon>Eurotiomycetes</taxon>
        <taxon>Chaetothyriomycetidae</taxon>
        <taxon>Chaetothyriales</taxon>
        <taxon>Herpotrichiellaceae</taxon>
        <taxon>Exophiala</taxon>
    </lineage>
</organism>
<proteinExistence type="predicted"/>
<keyword evidence="2" id="KW-1185">Reference proteome</keyword>
<dbReference type="Proteomes" id="UP000027920">
    <property type="component" value="Unassembled WGS sequence"/>
</dbReference>
<evidence type="ECO:0008006" key="3">
    <source>
        <dbReference type="Google" id="ProtNLM"/>
    </source>
</evidence>
<dbReference type="Gene3D" id="3.10.450.50">
    <property type="match status" value="1"/>
</dbReference>
<accession>A0A072P6H3</accession>
<dbReference type="AlphaFoldDB" id="A0A072P6H3"/>
<gene>
    <name evidence="1" type="ORF">A1O9_08946</name>
</gene>
<dbReference type="SUPFAM" id="SSF54427">
    <property type="entry name" value="NTF2-like"/>
    <property type="match status" value="1"/>
</dbReference>
<dbReference type="HOGENOM" id="CLU_095773_1_1_1"/>
<dbReference type="InterPro" id="IPR032710">
    <property type="entry name" value="NTF2-like_dom_sf"/>
</dbReference>
<dbReference type="EMBL" id="AMGV01000008">
    <property type="protein sequence ID" value="KEF55292.1"/>
    <property type="molecule type" value="Genomic_DNA"/>
</dbReference>
<protein>
    <recommendedName>
        <fullName evidence="3">SnoaL-like domain-containing protein</fullName>
    </recommendedName>
</protein>
<dbReference type="VEuPathDB" id="FungiDB:A1O9_08946"/>
<dbReference type="OrthoDB" id="3352776at2759"/>
<comment type="caution">
    <text evidence="1">The sequence shown here is derived from an EMBL/GenBank/DDBJ whole genome shotgun (WGS) entry which is preliminary data.</text>
</comment>
<dbReference type="GeneID" id="25283856"/>
<name>A0A072P6H3_9EURO</name>
<dbReference type="RefSeq" id="XP_013257882.1">
    <property type="nucleotide sequence ID" value="XM_013402428.1"/>
</dbReference>
<evidence type="ECO:0000313" key="2">
    <source>
        <dbReference type="Proteomes" id="UP000027920"/>
    </source>
</evidence>
<evidence type="ECO:0000313" key="1">
    <source>
        <dbReference type="EMBL" id="KEF55292.1"/>
    </source>
</evidence>
<sequence length="148" mass="16835">MPRATRQHLLLAAQAFCNAFAEQKPLEEILSHFSTSSDVVAIEHGLQRLAPFLGRDFRGQDGLKQYFELLSSNLRYENMLFGNFVVDAETSKVSVRGEARFIWTSTGQAWNEVFTYVLEFNDHDKVRVYEIWADSGAAYLASKGLLDH</sequence>